<name>A0AAJ1Q9U4_9FLAO</name>
<dbReference type="RefSeq" id="WP_286491253.1">
    <property type="nucleotide sequence ID" value="NZ_JACAGJ010000001.1"/>
</dbReference>
<protein>
    <submittedName>
        <fullName evidence="1">Uncharacterized protein</fullName>
    </submittedName>
</protein>
<dbReference type="Proteomes" id="UP001170959">
    <property type="component" value="Unassembled WGS sequence"/>
</dbReference>
<comment type="caution">
    <text evidence="1">The sequence shown here is derived from an EMBL/GenBank/DDBJ whole genome shotgun (WGS) entry which is preliminary data.</text>
</comment>
<accession>A0AAJ1Q9U4</accession>
<evidence type="ECO:0000313" key="2">
    <source>
        <dbReference type="Proteomes" id="UP001170959"/>
    </source>
</evidence>
<organism evidence="1 2">
    <name type="scientific">Empedobacter brevis</name>
    <dbReference type="NCBI Taxonomy" id="247"/>
    <lineage>
        <taxon>Bacteria</taxon>
        <taxon>Pseudomonadati</taxon>
        <taxon>Bacteroidota</taxon>
        <taxon>Flavobacteriia</taxon>
        <taxon>Flavobacteriales</taxon>
        <taxon>Weeksellaceae</taxon>
        <taxon>Empedobacter</taxon>
    </lineage>
</organism>
<proteinExistence type="predicted"/>
<gene>
    <name evidence="1" type="ORF">HX001_00010</name>
</gene>
<evidence type="ECO:0000313" key="1">
    <source>
        <dbReference type="EMBL" id="MDM1070868.1"/>
    </source>
</evidence>
<sequence>MQKVVLKVNSDKLNVLVELMNFAYSKSTSKQDYPTRMLKSMYFKILKFLSKKNIDKIDVQKEFKLTFEYHYFAVIFETLQGALDGDFFKDDPYKTTLTRTMSNQIHQQL</sequence>
<dbReference type="AlphaFoldDB" id="A0AAJ1Q9U4"/>
<dbReference type="EMBL" id="JACAGJ010000001">
    <property type="protein sequence ID" value="MDM1070868.1"/>
    <property type="molecule type" value="Genomic_DNA"/>
</dbReference>
<reference evidence="1" key="2">
    <citation type="journal article" date="2022" name="Sci. Total Environ.">
        <title>Prevalence, transmission, and molecular epidemiology of tet(X)-positive bacteria among humans, animals, and environmental niches in China: An epidemiological, and genomic-based study.</title>
        <authorList>
            <person name="Dong N."/>
            <person name="Zeng Y."/>
            <person name="Cai C."/>
            <person name="Sun C."/>
            <person name="Lu J."/>
            <person name="Liu C."/>
            <person name="Zhou H."/>
            <person name="Sun Q."/>
            <person name="Shu L."/>
            <person name="Wang H."/>
            <person name="Wang Y."/>
            <person name="Wang S."/>
            <person name="Wu C."/>
            <person name="Chan E.W."/>
            <person name="Chen G."/>
            <person name="Shen Z."/>
            <person name="Chen S."/>
            <person name="Zhang R."/>
        </authorList>
    </citation>
    <scope>NUCLEOTIDE SEQUENCE</scope>
    <source>
        <strain evidence="1">R655-4</strain>
    </source>
</reference>
<reference evidence="1" key="1">
    <citation type="submission" date="2020-06" db="EMBL/GenBank/DDBJ databases">
        <authorList>
            <person name="Dong N."/>
        </authorList>
    </citation>
    <scope>NUCLEOTIDE SEQUENCE</scope>
    <source>
        <strain evidence="1">R655-4</strain>
    </source>
</reference>